<reference evidence="1 2" key="1">
    <citation type="submission" date="2016-10" db="EMBL/GenBank/DDBJ databases">
        <authorList>
            <person name="de Groot N.N."/>
        </authorList>
    </citation>
    <scope>NUCLEOTIDE SEQUENCE [LARGE SCALE GENOMIC DNA]</scope>
    <source>
        <strain evidence="1 2">CGMCC 1.5058</strain>
    </source>
</reference>
<organism evidence="1 2">
    <name type="scientific">Proteiniclasticum ruminis</name>
    <dbReference type="NCBI Taxonomy" id="398199"/>
    <lineage>
        <taxon>Bacteria</taxon>
        <taxon>Bacillati</taxon>
        <taxon>Bacillota</taxon>
        <taxon>Clostridia</taxon>
        <taxon>Eubacteriales</taxon>
        <taxon>Clostridiaceae</taxon>
        <taxon>Proteiniclasticum</taxon>
    </lineage>
</organism>
<evidence type="ECO:0000313" key="1">
    <source>
        <dbReference type="EMBL" id="SDJ02101.1"/>
    </source>
</evidence>
<accession>A0A1G8QBL4</accession>
<dbReference type="Proteomes" id="UP000183255">
    <property type="component" value="Unassembled WGS sequence"/>
</dbReference>
<protein>
    <submittedName>
        <fullName evidence="1">Uncharacterized protein</fullName>
    </submittedName>
</protein>
<name>A0A1G8QBL4_9CLOT</name>
<dbReference type="AlphaFoldDB" id="A0A1G8QBL4"/>
<gene>
    <name evidence="1" type="ORF">SAMN05421804_10695</name>
</gene>
<dbReference type="EMBL" id="FNDZ01000006">
    <property type="protein sequence ID" value="SDJ02101.1"/>
    <property type="molecule type" value="Genomic_DNA"/>
</dbReference>
<sequence length="43" mass="4788">MEQPGLYRGKVMSFQKKKESTAVSTAGVREEELAAPYENQGKN</sequence>
<proteinExistence type="predicted"/>
<evidence type="ECO:0000313" key="2">
    <source>
        <dbReference type="Proteomes" id="UP000183255"/>
    </source>
</evidence>